<dbReference type="InterPro" id="IPR005467">
    <property type="entry name" value="His_kinase_dom"/>
</dbReference>
<keyword evidence="17" id="KW-1133">Transmembrane helix</keyword>
<evidence type="ECO:0000256" key="3">
    <source>
        <dbReference type="ARBA" id="ARBA00004496"/>
    </source>
</evidence>
<dbReference type="Gene3D" id="3.30.565.10">
    <property type="entry name" value="Histidine kinase-like ATPase, C-terminal domain"/>
    <property type="match status" value="1"/>
</dbReference>
<dbReference type="InterPro" id="IPR011712">
    <property type="entry name" value="Sig_transdc_His_kin_sub3_dim/P"/>
</dbReference>
<keyword evidence="16" id="KW-0175">Coiled coil</keyword>
<feature type="domain" description="Histidine kinase" evidence="18">
    <location>
        <begin position="458"/>
        <end position="649"/>
    </location>
</feature>
<evidence type="ECO:0000256" key="14">
    <source>
        <dbReference type="ARBA" id="ARBA00024827"/>
    </source>
</evidence>
<dbReference type="Pfam" id="PF07730">
    <property type="entry name" value="HisKA_3"/>
    <property type="match status" value="1"/>
</dbReference>
<keyword evidence="11" id="KW-0408">Iron</keyword>
<gene>
    <name evidence="19" type="ORF">ACFSR2_12175</name>
</gene>
<feature type="transmembrane region" description="Helical" evidence="17">
    <location>
        <begin position="232"/>
        <end position="257"/>
    </location>
</feature>
<evidence type="ECO:0000256" key="7">
    <source>
        <dbReference type="ARBA" id="ARBA00022490"/>
    </source>
</evidence>
<evidence type="ECO:0000256" key="2">
    <source>
        <dbReference type="ARBA" id="ARBA00001966"/>
    </source>
</evidence>
<keyword evidence="6" id="KW-0004">4Fe-4S</keyword>
<feature type="transmembrane region" description="Helical" evidence="17">
    <location>
        <begin position="269"/>
        <end position="286"/>
    </location>
</feature>
<evidence type="ECO:0000256" key="9">
    <source>
        <dbReference type="ARBA" id="ARBA00022723"/>
    </source>
</evidence>
<organism evidence="19 20">
    <name type="scientific">Emticicia soli</name>
    <dbReference type="NCBI Taxonomy" id="2027878"/>
    <lineage>
        <taxon>Bacteria</taxon>
        <taxon>Pseudomonadati</taxon>
        <taxon>Bacteroidota</taxon>
        <taxon>Cytophagia</taxon>
        <taxon>Cytophagales</taxon>
        <taxon>Leadbetterellaceae</taxon>
        <taxon>Emticicia</taxon>
    </lineage>
</organism>
<keyword evidence="17" id="KW-0812">Transmembrane</keyword>
<dbReference type="CDD" id="cd16917">
    <property type="entry name" value="HATPase_UhpB-NarQ-NarX-like"/>
    <property type="match status" value="1"/>
</dbReference>
<keyword evidence="9" id="KW-0479">Metal-binding</keyword>
<comment type="catalytic activity">
    <reaction evidence="1">
        <text>ATP + protein L-histidine = ADP + protein N-phospho-L-histidine.</text>
        <dbReference type="EC" id="2.7.13.3"/>
    </reaction>
</comment>
<reference evidence="20" key="1">
    <citation type="journal article" date="2019" name="Int. J. Syst. Evol. Microbiol.">
        <title>The Global Catalogue of Microorganisms (GCM) 10K type strain sequencing project: providing services to taxonomists for standard genome sequencing and annotation.</title>
        <authorList>
            <consortium name="The Broad Institute Genomics Platform"/>
            <consortium name="The Broad Institute Genome Sequencing Center for Infectious Disease"/>
            <person name="Wu L."/>
            <person name="Ma J."/>
        </authorList>
    </citation>
    <scope>NUCLEOTIDE SEQUENCE [LARGE SCALE GENOMIC DNA]</scope>
    <source>
        <strain evidence="20">KCTC 52344</strain>
    </source>
</reference>
<dbReference type="Pfam" id="PF07696">
    <property type="entry name" value="7TMR-DISMED2"/>
    <property type="match status" value="1"/>
</dbReference>
<dbReference type="Pfam" id="PF02518">
    <property type="entry name" value="HATPase_c"/>
    <property type="match status" value="1"/>
</dbReference>
<dbReference type="EC" id="2.7.13.3" evidence="4"/>
<evidence type="ECO:0000256" key="11">
    <source>
        <dbReference type="ARBA" id="ARBA00023004"/>
    </source>
</evidence>
<dbReference type="Proteomes" id="UP001597510">
    <property type="component" value="Unassembled WGS sequence"/>
</dbReference>
<feature type="transmembrane region" description="Helical" evidence="17">
    <location>
        <begin position="298"/>
        <end position="319"/>
    </location>
</feature>
<dbReference type="InterPro" id="IPR036890">
    <property type="entry name" value="HATPase_C_sf"/>
</dbReference>
<evidence type="ECO:0000256" key="4">
    <source>
        <dbReference type="ARBA" id="ARBA00012438"/>
    </source>
</evidence>
<dbReference type="PROSITE" id="PS50109">
    <property type="entry name" value="HIS_KIN"/>
    <property type="match status" value="1"/>
</dbReference>
<feature type="transmembrane region" description="Helical" evidence="17">
    <location>
        <begin position="339"/>
        <end position="361"/>
    </location>
</feature>
<evidence type="ECO:0000313" key="20">
    <source>
        <dbReference type="Proteomes" id="UP001597510"/>
    </source>
</evidence>
<dbReference type="InterPro" id="IPR011623">
    <property type="entry name" value="7TMR_DISM_rcpt_extracell_dom1"/>
</dbReference>
<evidence type="ECO:0000256" key="5">
    <source>
        <dbReference type="ARBA" id="ARBA00017322"/>
    </source>
</evidence>
<keyword evidence="13" id="KW-0411">Iron-sulfur</keyword>
<dbReference type="PANTHER" id="PTHR24421">
    <property type="entry name" value="NITRATE/NITRITE SENSOR PROTEIN NARX-RELATED"/>
    <property type="match status" value="1"/>
</dbReference>
<dbReference type="Gene3D" id="2.60.40.2380">
    <property type="match status" value="1"/>
</dbReference>
<dbReference type="PRINTS" id="PR00344">
    <property type="entry name" value="BCTRLSENSOR"/>
</dbReference>
<dbReference type="InterPro" id="IPR004358">
    <property type="entry name" value="Sig_transdc_His_kin-like_C"/>
</dbReference>
<feature type="transmembrane region" description="Helical" evidence="17">
    <location>
        <begin position="203"/>
        <end position="225"/>
    </location>
</feature>
<dbReference type="InterPro" id="IPR050482">
    <property type="entry name" value="Sensor_HK_TwoCompSys"/>
</dbReference>
<dbReference type="InterPro" id="IPR003594">
    <property type="entry name" value="HATPase_dom"/>
</dbReference>
<comment type="cofactor">
    <cofactor evidence="2">
        <name>[4Fe-4S] cluster</name>
        <dbReference type="ChEBI" id="CHEBI:49883"/>
    </cofactor>
</comment>
<evidence type="ECO:0000256" key="6">
    <source>
        <dbReference type="ARBA" id="ARBA00022485"/>
    </source>
</evidence>
<evidence type="ECO:0000256" key="13">
    <source>
        <dbReference type="ARBA" id="ARBA00023014"/>
    </source>
</evidence>
<evidence type="ECO:0000256" key="10">
    <source>
        <dbReference type="ARBA" id="ARBA00022777"/>
    </source>
</evidence>
<keyword evidence="8" id="KW-0808">Transferase</keyword>
<evidence type="ECO:0000256" key="17">
    <source>
        <dbReference type="SAM" id="Phobius"/>
    </source>
</evidence>
<keyword evidence="17" id="KW-0472">Membrane</keyword>
<evidence type="ECO:0000256" key="15">
    <source>
        <dbReference type="ARBA" id="ARBA00030800"/>
    </source>
</evidence>
<accession>A0ABW5J912</accession>
<keyword evidence="10" id="KW-0418">Kinase</keyword>
<feature type="coiled-coil region" evidence="16">
    <location>
        <begin position="482"/>
        <end position="509"/>
    </location>
</feature>
<protein>
    <recommendedName>
        <fullName evidence="5">Oxygen sensor histidine kinase NreB</fullName>
        <ecNumber evidence="4">2.7.13.3</ecNumber>
    </recommendedName>
    <alternativeName>
        <fullName evidence="15">Nitrogen regulation protein B</fullName>
    </alternativeName>
</protein>
<dbReference type="Gene3D" id="1.20.5.1930">
    <property type="match status" value="1"/>
</dbReference>
<keyword evidence="7" id="KW-0963">Cytoplasm</keyword>
<evidence type="ECO:0000313" key="19">
    <source>
        <dbReference type="EMBL" id="MFD2521644.1"/>
    </source>
</evidence>
<comment type="caution">
    <text evidence="19">The sequence shown here is derived from an EMBL/GenBank/DDBJ whole genome shotgun (WGS) entry which is preliminary data.</text>
</comment>
<keyword evidence="20" id="KW-1185">Reference proteome</keyword>
<evidence type="ECO:0000259" key="18">
    <source>
        <dbReference type="PROSITE" id="PS50109"/>
    </source>
</evidence>
<evidence type="ECO:0000256" key="1">
    <source>
        <dbReference type="ARBA" id="ARBA00000085"/>
    </source>
</evidence>
<comment type="subcellular location">
    <subcellularLocation>
        <location evidence="3">Cytoplasm</location>
    </subcellularLocation>
</comment>
<feature type="transmembrane region" description="Helical" evidence="17">
    <location>
        <begin position="403"/>
        <end position="423"/>
    </location>
</feature>
<sequence length="651" mass="74789">MKLPVVSRLSQSLRLVTKVLCILLLVGARLSAQDTTGIISIKYDGNWQKKNMPMGLLYLQDKSNALTLEKILEFPKNFRFKKAYGNAPTFWAKGNAYWFKFNLKNATNINQAFAIDLPTPLYDEGRLYLVVDNKIINEQYLSWDTPQLDRPIKHRNFIFPFTLKANQEVTCYLKLRKEVGSIWVPITIWERDAFDYYYYSADYHIWGFVTGILLFVSFFSFLLLFSFKDMLYFYYGVYVIMALGFISTNQGYFIRFYVDGSFGVAGNRMRYVCSLLFLISGLLFIRKYLRWDLLKNSVFNYTTWALIGLLVGMILFLYIDRLLFKDSLFHSNSALVSAILSVVFWFPTLYVIFGAIYCVMIEHFAKEAFYFLLANLPIATIVFHSSLSNYELVNGSRLAEIEYFAGAFLIEIVVLMVLLAYRLKAMQDTAERLFAEKSIAQQQRTEAILEAEERERVRIARDLHDGIGQMLAAARMALGNFLAKKKVENEHIQNSLDLLEESIREIREISHNMMPGALTKLGLSTALKQFVNKVNALDGLQIELQIIGLKERLNEKIEMMLYRVVQEILSNIIRHAEATKVSIELVKHEHELVLVVEDNGIGFDSEEVKNHGIGIKNVATRVEYLNGSVNFDSAIGRGTSVIVEIPLIHSK</sequence>
<name>A0ABW5J912_9BACT</name>
<proteinExistence type="predicted"/>
<comment type="function">
    <text evidence="14">Member of the two-component regulatory system NreB/NreC involved in the control of dissimilatory nitrate/nitrite reduction in response to oxygen. NreB functions as a direct oxygen sensor histidine kinase which is autophosphorylated, in the absence of oxygen, probably at the conserved histidine residue, and transfers its phosphate group probably to a conserved aspartate residue of NreC. NreB/NreC activates the expression of the nitrate (narGHJI) and nitrite (nir) reductase operons, as well as the putative nitrate transporter gene narT.</text>
</comment>
<evidence type="ECO:0000256" key="16">
    <source>
        <dbReference type="SAM" id="Coils"/>
    </source>
</evidence>
<keyword evidence="12" id="KW-0902">Two-component regulatory system</keyword>
<dbReference type="EMBL" id="JBHULC010000011">
    <property type="protein sequence ID" value="MFD2521644.1"/>
    <property type="molecule type" value="Genomic_DNA"/>
</dbReference>
<evidence type="ECO:0000256" key="8">
    <source>
        <dbReference type="ARBA" id="ARBA00022679"/>
    </source>
</evidence>
<feature type="transmembrane region" description="Helical" evidence="17">
    <location>
        <begin position="368"/>
        <end position="387"/>
    </location>
</feature>
<evidence type="ECO:0000256" key="12">
    <source>
        <dbReference type="ARBA" id="ARBA00023012"/>
    </source>
</evidence>
<dbReference type="InterPro" id="IPR011622">
    <property type="entry name" value="7TMR_DISM_rcpt_extracell_dom2"/>
</dbReference>
<dbReference type="SUPFAM" id="SSF55874">
    <property type="entry name" value="ATPase domain of HSP90 chaperone/DNA topoisomerase II/histidine kinase"/>
    <property type="match status" value="1"/>
</dbReference>
<dbReference type="Pfam" id="PF07695">
    <property type="entry name" value="7TMR-DISM_7TM"/>
    <property type="match status" value="1"/>
</dbReference>
<dbReference type="RefSeq" id="WP_340235859.1">
    <property type="nucleotide sequence ID" value="NZ_JBBEWC010000005.1"/>
</dbReference>
<dbReference type="SMART" id="SM00387">
    <property type="entry name" value="HATPase_c"/>
    <property type="match status" value="1"/>
</dbReference>